<dbReference type="GO" id="GO:0042645">
    <property type="term" value="C:mitochondrial nucleoid"/>
    <property type="evidence" value="ECO:0007669"/>
    <property type="project" value="EnsemblFungi"/>
</dbReference>
<dbReference type="Pfam" id="PF14700">
    <property type="entry name" value="RPOL_N"/>
    <property type="match status" value="1"/>
</dbReference>
<dbReference type="Pfam" id="PF00940">
    <property type="entry name" value="RNA_pol"/>
    <property type="match status" value="1"/>
</dbReference>
<dbReference type="GeneID" id="30146962"/>
<keyword evidence="6" id="KW-0809">Transit peptide</keyword>
<dbReference type="PROSITE" id="PS00900">
    <property type="entry name" value="RNA_POL_PHAGE_1"/>
    <property type="match status" value="1"/>
</dbReference>
<dbReference type="Gene3D" id="1.10.287.260">
    <property type="match status" value="1"/>
</dbReference>
<dbReference type="FunFam" id="1.10.1320.10:FF:000005">
    <property type="entry name" value="DNA-directed RNA polymerase"/>
    <property type="match status" value="1"/>
</dbReference>
<dbReference type="FunFam" id="1.10.287.280:FF:000001">
    <property type="entry name" value="DNA-directed RNA polymerase"/>
    <property type="match status" value="1"/>
</dbReference>
<evidence type="ECO:0000256" key="3">
    <source>
        <dbReference type="ARBA" id="ARBA00022478"/>
    </source>
</evidence>
<dbReference type="InterPro" id="IPR046950">
    <property type="entry name" value="DNA-dir_Rpol_C_phage-type"/>
</dbReference>
<dbReference type="InterPro" id="IPR002092">
    <property type="entry name" value="DNA-dir_Rpol_phage-type"/>
</dbReference>
<comment type="subcellular location">
    <subcellularLocation>
        <location evidence="1">Mitochondrion</location>
    </subcellularLocation>
</comment>
<keyword evidence="7" id="KW-0496">Mitochondrion</keyword>
<dbReference type="GO" id="GO:0001018">
    <property type="term" value="F:mitochondrial promoter sequence-specific DNA binding"/>
    <property type="evidence" value="ECO:0007669"/>
    <property type="project" value="TreeGrafter"/>
</dbReference>
<dbReference type="FunFam" id="1.10.150.20:FF:000041">
    <property type="entry name" value="DNA-directed RNA polymerase"/>
    <property type="match status" value="1"/>
</dbReference>
<name>A0A1E3QPI7_9ASCO</name>
<protein>
    <recommendedName>
        <fullName evidence="10">DNA-directed RNA polymerase</fullName>
        <ecNumber evidence="10">2.7.7.6</ecNumber>
    </recommendedName>
</protein>
<accession>A0A1E3QPI7</accession>
<comment type="similarity">
    <text evidence="2 10">Belongs to the phage and mitochondrial RNA polymerase family.</text>
</comment>
<dbReference type="AlphaFoldDB" id="A0A1E3QPI7"/>
<evidence type="ECO:0000256" key="1">
    <source>
        <dbReference type="ARBA" id="ARBA00004173"/>
    </source>
</evidence>
<dbReference type="GO" id="GO:0006269">
    <property type="term" value="P:DNA replication, synthesis of primer"/>
    <property type="evidence" value="ECO:0007669"/>
    <property type="project" value="EnsemblFungi"/>
</dbReference>
<reference evidence="13" key="1">
    <citation type="submission" date="2016-05" db="EMBL/GenBank/DDBJ databases">
        <title>Comparative genomics of biotechnologically important yeasts.</title>
        <authorList>
            <consortium name="DOE Joint Genome Institute"/>
            <person name="Riley R."/>
            <person name="Haridas S."/>
            <person name="Wolfe K.H."/>
            <person name="Lopes M.R."/>
            <person name="Hittinger C.T."/>
            <person name="Goker M."/>
            <person name="Salamov A."/>
            <person name="Wisecaver J."/>
            <person name="Long T.M."/>
            <person name="Aerts A.L."/>
            <person name="Barry K."/>
            <person name="Choi C."/>
            <person name="Clum A."/>
            <person name="Coughlan A.Y."/>
            <person name="Deshpande S."/>
            <person name="Douglass A.P."/>
            <person name="Hanson S.J."/>
            <person name="Klenk H.-P."/>
            <person name="Labutti K."/>
            <person name="Lapidus A."/>
            <person name="Lindquist E."/>
            <person name="Lipzen A."/>
            <person name="Meier-Kolthoff J.P."/>
            <person name="Ohm R.A."/>
            <person name="Otillar R.P."/>
            <person name="Pangilinan J."/>
            <person name="Peng Y."/>
            <person name="Rokas A."/>
            <person name="Rosa C.A."/>
            <person name="Scheuner C."/>
            <person name="Sibirny A.A."/>
            <person name="Slot J.C."/>
            <person name="Stielow J.B."/>
            <person name="Sun H."/>
            <person name="Kurtzman C.P."/>
            <person name="Blackwell M."/>
            <person name="Grigoriev I.V."/>
            <person name="Jeffries T.W."/>
        </authorList>
    </citation>
    <scope>NUCLEOTIDE SEQUENCE [LARGE SCALE GENOMIC DNA]</scope>
    <source>
        <strain evidence="13">NRRL Y-12698</strain>
    </source>
</reference>
<dbReference type="InterPro" id="IPR043502">
    <property type="entry name" value="DNA/RNA_pol_sf"/>
</dbReference>
<dbReference type="SMART" id="SM01311">
    <property type="entry name" value="RPOL_N"/>
    <property type="match status" value="1"/>
</dbReference>
<feature type="domain" description="DNA-directed RNA polymerase N-terminal" evidence="11">
    <location>
        <begin position="349"/>
        <end position="667"/>
    </location>
</feature>
<comment type="function">
    <text evidence="10">DNA-dependent RNA polymerase catalyzes the transcription of DNA into RNA using the four ribonucleoside triphosphates as substrates.</text>
</comment>
<keyword evidence="13" id="KW-1185">Reference proteome</keyword>
<evidence type="ECO:0000256" key="7">
    <source>
        <dbReference type="ARBA" id="ARBA00023128"/>
    </source>
</evidence>
<dbReference type="PANTHER" id="PTHR10102">
    <property type="entry name" value="DNA-DIRECTED RNA POLYMERASE, MITOCHONDRIAL"/>
    <property type="match status" value="1"/>
</dbReference>
<dbReference type="RefSeq" id="XP_018984933.1">
    <property type="nucleotide sequence ID" value="XM_019129109.1"/>
</dbReference>
<dbReference type="GO" id="GO:0006391">
    <property type="term" value="P:transcription initiation at mitochondrial promoter"/>
    <property type="evidence" value="ECO:0007669"/>
    <property type="project" value="EnsemblFungi"/>
</dbReference>
<dbReference type="Gene3D" id="1.10.1320.10">
    <property type="entry name" value="DNA-directed RNA polymerase, N-terminal domain"/>
    <property type="match status" value="1"/>
</dbReference>
<gene>
    <name evidence="12" type="ORF">BABINDRAFT_161986</name>
</gene>
<dbReference type="EMBL" id="KV454432">
    <property type="protein sequence ID" value="ODQ79605.1"/>
    <property type="molecule type" value="Genomic_DNA"/>
</dbReference>
<dbReference type="InterPro" id="IPR024075">
    <property type="entry name" value="DNA-dir_RNA_pol_helix_hairp_sf"/>
</dbReference>
<evidence type="ECO:0000313" key="12">
    <source>
        <dbReference type="EMBL" id="ODQ79605.1"/>
    </source>
</evidence>
<evidence type="ECO:0000256" key="9">
    <source>
        <dbReference type="ARBA" id="ARBA00048552"/>
    </source>
</evidence>
<evidence type="ECO:0000256" key="4">
    <source>
        <dbReference type="ARBA" id="ARBA00022679"/>
    </source>
</evidence>
<organism evidence="12 13">
    <name type="scientific">Babjeviella inositovora NRRL Y-12698</name>
    <dbReference type="NCBI Taxonomy" id="984486"/>
    <lineage>
        <taxon>Eukaryota</taxon>
        <taxon>Fungi</taxon>
        <taxon>Dikarya</taxon>
        <taxon>Ascomycota</taxon>
        <taxon>Saccharomycotina</taxon>
        <taxon>Pichiomycetes</taxon>
        <taxon>Serinales incertae sedis</taxon>
        <taxon>Babjeviella</taxon>
    </lineage>
</organism>
<keyword evidence="3 10" id="KW-0240">DNA-directed RNA polymerase</keyword>
<evidence type="ECO:0000259" key="11">
    <source>
        <dbReference type="SMART" id="SM01311"/>
    </source>
</evidence>
<dbReference type="SUPFAM" id="SSF56672">
    <property type="entry name" value="DNA/RNA polymerases"/>
    <property type="match status" value="1"/>
</dbReference>
<dbReference type="Proteomes" id="UP000094336">
    <property type="component" value="Unassembled WGS sequence"/>
</dbReference>
<dbReference type="OrthoDB" id="276422at2759"/>
<evidence type="ECO:0000313" key="13">
    <source>
        <dbReference type="Proteomes" id="UP000094336"/>
    </source>
</evidence>
<proteinExistence type="inferred from homology"/>
<dbReference type="STRING" id="984486.A0A1E3QPI7"/>
<comment type="catalytic activity">
    <reaction evidence="9 10">
        <text>RNA(n) + a ribonucleoside 5'-triphosphate = RNA(n+1) + diphosphate</text>
        <dbReference type="Rhea" id="RHEA:21248"/>
        <dbReference type="Rhea" id="RHEA-COMP:14527"/>
        <dbReference type="Rhea" id="RHEA-COMP:17342"/>
        <dbReference type="ChEBI" id="CHEBI:33019"/>
        <dbReference type="ChEBI" id="CHEBI:61557"/>
        <dbReference type="ChEBI" id="CHEBI:140395"/>
        <dbReference type="EC" id="2.7.7.6"/>
    </reaction>
</comment>
<dbReference type="EC" id="2.7.7.6" evidence="10"/>
<dbReference type="Gene3D" id="1.10.287.280">
    <property type="match status" value="1"/>
</dbReference>
<dbReference type="Gene3D" id="1.10.150.20">
    <property type="entry name" value="5' to 3' exonuclease, C-terminal subdomain"/>
    <property type="match status" value="1"/>
</dbReference>
<keyword evidence="8 10" id="KW-0804">Transcription</keyword>
<dbReference type="PROSITE" id="PS00489">
    <property type="entry name" value="RNA_POL_PHAGE_2"/>
    <property type="match status" value="1"/>
</dbReference>
<dbReference type="InterPro" id="IPR037159">
    <property type="entry name" value="RNA_POL_N_sf"/>
</dbReference>
<dbReference type="GO" id="GO:0034245">
    <property type="term" value="C:mitochondrial DNA-directed RNA polymerase complex"/>
    <property type="evidence" value="ECO:0007669"/>
    <property type="project" value="EnsemblFungi"/>
</dbReference>
<evidence type="ECO:0000256" key="2">
    <source>
        <dbReference type="ARBA" id="ARBA00009493"/>
    </source>
</evidence>
<keyword evidence="4 10" id="KW-0808">Transferase</keyword>
<dbReference type="InterPro" id="IPR029262">
    <property type="entry name" value="RPOL_N"/>
</dbReference>
<keyword evidence="5 10" id="KW-0548">Nucleotidyltransferase</keyword>
<evidence type="ECO:0000256" key="6">
    <source>
        <dbReference type="ARBA" id="ARBA00022946"/>
    </source>
</evidence>
<evidence type="ECO:0000256" key="5">
    <source>
        <dbReference type="ARBA" id="ARBA00022695"/>
    </source>
</evidence>
<dbReference type="PANTHER" id="PTHR10102:SF0">
    <property type="entry name" value="DNA-DIRECTED RNA POLYMERASE, MITOCHONDRIAL"/>
    <property type="match status" value="1"/>
</dbReference>
<evidence type="ECO:0000256" key="10">
    <source>
        <dbReference type="RuleBase" id="RU003805"/>
    </source>
</evidence>
<sequence length="1274" mass="142733">MFRAACKVPRARLANPGLANKCLFASVQHYTMSAMESTTTGGDSPAGSATKNATSGSSVYQSLMHNLKTRQYDQSQGDQIANPFARASLAGHGKEVVHLTSLLETCIAVGKFERAENILNALYPLCQSGVHDHTFITNVNGYLAAWAARDGVALADVRAWISAIPARFAGALPNDRTVAILVTKAMDEGVDAVECLSEWCQKLIITSRAVLRHVDVIGLAHMKTLAAHPAMRADEIPREYQHLMDADARTEPAELATPFDPEHKGASVEKDTAELRAVSSFGLKVVRHALLGIEQNKEHHETFFKNLEETFGVVLPATRSEIDFHAIYRSLPVDQKPLFDTMLEEFNHERQRNLENRAHESAVEKWRNTYTTAERSGTLVANRDLNVHLWNWYRALLPLLEQEIARCKVIFEDTEKRKMVKGDGDRKAYAPYLLVIDLKKMAVTAILELLKLNSTGGVHDGMRTARAVIACGKAIEMEYRAEKVLRLENSFFRDYKKQPKSPEFRKLLNSTKAVFRNETLEQEMGEWPSDIKAKVGSVLVSLIMHVARIPVEGRDPVSGDIVRGDAPAFYHTYQYQQGTKIGVLKVHKSLIKLLSKDSKQVETVAPQTLPMLTKPRPWTGFKSGGFHYSNSLVLRTRDSPETLAYLEAASENGSLASVYKGLTVLGDTPWTVNRKIYDIVSQVWNTGESFLDIAGVQDELELPPPPPRDADPVVRRDWSRRVKALADEFSTRRSERCDSNYKLEIARGLLGEKIYFPHNIDFRGRAYPLSAHFNHLGNDMTRSLLVFWEGKPLGAQGLRWLKIHLANTFGHDKIPFDARVAFADAHVAEIMESARDPLHGAGWWKSADKPWQALSTIFELSEALQMADPTQYVSHQPVHQDGTCNGLQHYAALGGDPEGAKQVNLSPLEKPQDVYAFVAELVKKRLAASDDPMAAKIIPILKRKIVKQTVMTNVYGVTYIGGAEQIKKQLDAHFDDKEAYALSRFLATHTFAAIRELFNGAHLIQDWLGECARAICKAIKLDHAQKPDHMSAVIWTSPLGLPCVQPYRNDKKSQISTNLQTVFISDPYVARPVDPRRQQAGFPPNFIHSIDASHMLMSAIRCRADNLAFASVHDSFWTHAADVDIMNEHIRSGFVSLHGTNLVARLKREFDTRYKGFVQMEKVLRNHPIVKQITDLRKTTAKQLGRPMTTLDEIYLEQKRRQLLASLDPQEVQAGREMVTTVSLAELIEDIPQFLKEMKDGSGVNVLLPFALPEVPEKGEFDVNVVKESPYFFS</sequence>
<evidence type="ECO:0000256" key="8">
    <source>
        <dbReference type="ARBA" id="ARBA00023163"/>
    </source>
</evidence>
<dbReference type="GO" id="GO:0003899">
    <property type="term" value="F:DNA-directed RNA polymerase activity"/>
    <property type="evidence" value="ECO:0007669"/>
    <property type="project" value="UniProtKB-EC"/>
</dbReference>